<dbReference type="EMBL" id="JACAZI010000004">
    <property type="protein sequence ID" value="KAF7361659.1"/>
    <property type="molecule type" value="Genomic_DNA"/>
</dbReference>
<dbReference type="PANTHER" id="PTHR37017">
    <property type="entry name" value="AB HYDROLASE-1 DOMAIN-CONTAINING PROTEIN-RELATED"/>
    <property type="match status" value="1"/>
</dbReference>
<evidence type="ECO:0000259" key="2">
    <source>
        <dbReference type="Pfam" id="PF12697"/>
    </source>
</evidence>
<dbReference type="OrthoDB" id="1263307at2759"/>
<gene>
    <name evidence="3" type="ORF">MVEN_00509300</name>
</gene>
<proteinExistence type="predicted"/>
<dbReference type="GO" id="GO:0016787">
    <property type="term" value="F:hydrolase activity"/>
    <property type="evidence" value="ECO:0007669"/>
    <property type="project" value="UniProtKB-KW"/>
</dbReference>
<dbReference type="InterPro" id="IPR000073">
    <property type="entry name" value="AB_hydrolase_1"/>
</dbReference>
<evidence type="ECO:0000256" key="1">
    <source>
        <dbReference type="SAM" id="MobiDB-lite"/>
    </source>
</evidence>
<dbReference type="InterPro" id="IPR052897">
    <property type="entry name" value="Sec-Metab_Biosynth_Hydrolase"/>
</dbReference>
<evidence type="ECO:0000313" key="4">
    <source>
        <dbReference type="Proteomes" id="UP000620124"/>
    </source>
</evidence>
<dbReference type="Proteomes" id="UP000620124">
    <property type="component" value="Unassembled WGS sequence"/>
</dbReference>
<reference evidence="3" key="1">
    <citation type="submission" date="2020-05" db="EMBL/GenBank/DDBJ databases">
        <title>Mycena genomes resolve the evolution of fungal bioluminescence.</title>
        <authorList>
            <person name="Tsai I.J."/>
        </authorList>
    </citation>
    <scope>NUCLEOTIDE SEQUENCE</scope>
    <source>
        <strain evidence="3">CCC161011</strain>
    </source>
</reference>
<comment type="caution">
    <text evidence="3">The sequence shown here is derived from an EMBL/GenBank/DDBJ whole genome shotgun (WGS) entry which is preliminary data.</text>
</comment>
<dbReference type="SUPFAM" id="SSF53474">
    <property type="entry name" value="alpha/beta-Hydrolases"/>
    <property type="match status" value="1"/>
</dbReference>
<keyword evidence="3" id="KW-0378">Hydrolase</keyword>
<evidence type="ECO:0000313" key="3">
    <source>
        <dbReference type="EMBL" id="KAF7361659.1"/>
    </source>
</evidence>
<sequence length="193" mass="21007">MDSLTKPTFVLVPGMAHAAVHLQFLVDALHAKGYPTEVVSHPTIGSLASTATPNADAMNLRRVLEEVINNQQKDVVLFCHSYGGFVGSQSNGFERSMRAKAGQKGGIIKVIYLSANLPREGETMLQILTELEIAPRMWMDMDSATGTFVKNSLAADTLFHDLPDDQAEHWASKLEPMSPPRGHGSCVPRTLGH</sequence>
<dbReference type="AlphaFoldDB" id="A0A8H7D497"/>
<dbReference type="PANTHER" id="PTHR37017:SF13">
    <property type="entry name" value="AB HYDROLASE-1 DOMAIN-CONTAINING PROTEIN"/>
    <property type="match status" value="1"/>
</dbReference>
<name>A0A8H7D497_9AGAR</name>
<keyword evidence="4" id="KW-1185">Reference proteome</keyword>
<organism evidence="3 4">
    <name type="scientific">Mycena venus</name>
    <dbReference type="NCBI Taxonomy" id="2733690"/>
    <lineage>
        <taxon>Eukaryota</taxon>
        <taxon>Fungi</taxon>
        <taxon>Dikarya</taxon>
        <taxon>Basidiomycota</taxon>
        <taxon>Agaricomycotina</taxon>
        <taxon>Agaricomycetes</taxon>
        <taxon>Agaricomycetidae</taxon>
        <taxon>Agaricales</taxon>
        <taxon>Marasmiineae</taxon>
        <taxon>Mycenaceae</taxon>
        <taxon>Mycena</taxon>
    </lineage>
</organism>
<protein>
    <submittedName>
        <fullName evidence="3">AB hydrolase-1 domain-containing protein</fullName>
    </submittedName>
</protein>
<dbReference type="InterPro" id="IPR029058">
    <property type="entry name" value="AB_hydrolase_fold"/>
</dbReference>
<dbReference type="Pfam" id="PF12697">
    <property type="entry name" value="Abhydrolase_6"/>
    <property type="match status" value="1"/>
</dbReference>
<dbReference type="Gene3D" id="3.40.50.1820">
    <property type="entry name" value="alpha/beta hydrolase"/>
    <property type="match status" value="1"/>
</dbReference>
<accession>A0A8H7D497</accession>
<feature type="domain" description="AB hydrolase-1" evidence="2">
    <location>
        <begin position="9"/>
        <end position="182"/>
    </location>
</feature>
<feature type="region of interest" description="Disordered" evidence="1">
    <location>
        <begin position="171"/>
        <end position="193"/>
    </location>
</feature>